<evidence type="ECO:0000313" key="4">
    <source>
        <dbReference type="Proteomes" id="UP000626092"/>
    </source>
</evidence>
<protein>
    <submittedName>
        <fullName evidence="3">Uncharacterized protein</fullName>
    </submittedName>
</protein>
<dbReference type="PANTHER" id="PTHR46405:SF2">
    <property type="entry name" value="OS05G0141500 PROTEIN"/>
    <property type="match status" value="1"/>
</dbReference>
<sequence length="209" mass="23411">MDSDGLQIVKALQNVLLLMGKAKYYRLDGNMQKEKATEELLNQVNSIRKERELQEASAKSKENTTKLKTETNLQKYKDDIKKLEIQISQLRLKTDSSKIAALKRGVDGSYANRLADVTNFPKDSKCLLSMELWRNSRNIRNRLCETLKGVRGVSIRGDVRGFPSLCSSGGLLHEKKGMKDALLVGAPSSGVFLYVLLARSLFLDLSPMC</sequence>
<dbReference type="AlphaFoldDB" id="A0A834LRS2"/>
<keyword evidence="1" id="KW-0175">Coiled coil</keyword>
<keyword evidence="2" id="KW-0812">Transmembrane</keyword>
<gene>
    <name evidence="3" type="ORF">RHSIM_Rhsim04G0212600</name>
</gene>
<evidence type="ECO:0000256" key="1">
    <source>
        <dbReference type="SAM" id="Coils"/>
    </source>
</evidence>
<keyword evidence="2" id="KW-0472">Membrane</keyword>
<feature type="coiled-coil region" evidence="1">
    <location>
        <begin position="30"/>
        <end position="93"/>
    </location>
</feature>
<dbReference type="EMBL" id="WJXA01000004">
    <property type="protein sequence ID" value="KAF7145288.1"/>
    <property type="molecule type" value="Genomic_DNA"/>
</dbReference>
<feature type="transmembrane region" description="Helical" evidence="2">
    <location>
        <begin position="181"/>
        <end position="202"/>
    </location>
</feature>
<evidence type="ECO:0000256" key="2">
    <source>
        <dbReference type="SAM" id="Phobius"/>
    </source>
</evidence>
<reference evidence="3" key="1">
    <citation type="submission" date="2019-11" db="EMBL/GenBank/DDBJ databases">
        <authorList>
            <person name="Liu Y."/>
            <person name="Hou J."/>
            <person name="Li T.-Q."/>
            <person name="Guan C.-H."/>
            <person name="Wu X."/>
            <person name="Wu H.-Z."/>
            <person name="Ling F."/>
            <person name="Zhang R."/>
            <person name="Shi X.-G."/>
            <person name="Ren J.-P."/>
            <person name="Chen E.-F."/>
            <person name="Sun J.-M."/>
        </authorList>
    </citation>
    <scope>NUCLEOTIDE SEQUENCE</scope>
    <source>
        <strain evidence="3">Adult_tree_wgs_1</strain>
        <tissue evidence="3">Leaves</tissue>
    </source>
</reference>
<accession>A0A834LRS2</accession>
<organism evidence="3 4">
    <name type="scientific">Rhododendron simsii</name>
    <name type="common">Sims's rhododendron</name>
    <dbReference type="NCBI Taxonomy" id="118357"/>
    <lineage>
        <taxon>Eukaryota</taxon>
        <taxon>Viridiplantae</taxon>
        <taxon>Streptophyta</taxon>
        <taxon>Embryophyta</taxon>
        <taxon>Tracheophyta</taxon>
        <taxon>Spermatophyta</taxon>
        <taxon>Magnoliopsida</taxon>
        <taxon>eudicotyledons</taxon>
        <taxon>Gunneridae</taxon>
        <taxon>Pentapetalae</taxon>
        <taxon>asterids</taxon>
        <taxon>Ericales</taxon>
        <taxon>Ericaceae</taxon>
        <taxon>Ericoideae</taxon>
        <taxon>Rhodoreae</taxon>
        <taxon>Rhododendron</taxon>
    </lineage>
</organism>
<name>A0A834LRS2_RHOSS</name>
<keyword evidence="4" id="KW-1185">Reference proteome</keyword>
<comment type="caution">
    <text evidence="3">The sequence shown here is derived from an EMBL/GenBank/DDBJ whole genome shotgun (WGS) entry which is preliminary data.</text>
</comment>
<dbReference type="OrthoDB" id="774873at2759"/>
<proteinExistence type="predicted"/>
<dbReference type="InterPro" id="IPR046934">
    <property type="entry name" value="PIR2-like"/>
</dbReference>
<dbReference type="Proteomes" id="UP000626092">
    <property type="component" value="Unassembled WGS sequence"/>
</dbReference>
<dbReference type="PANTHER" id="PTHR46405">
    <property type="entry name" value="OS05G0141500 PROTEIN"/>
    <property type="match status" value="1"/>
</dbReference>
<keyword evidence="2" id="KW-1133">Transmembrane helix</keyword>
<evidence type="ECO:0000313" key="3">
    <source>
        <dbReference type="EMBL" id="KAF7145288.1"/>
    </source>
</evidence>